<dbReference type="Proteomes" id="UP000231962">
    <property type="component" value="Unassembled WGS sequence"/>
</dbReference>
<proteinExistence type="predicted"/>
<dbReference type="RefSeq" id="WP_100715553.1">
    <property type="nucleotide sequence ID" value="NZ_NPDY01000041.1"/>
</dbReference>
<dbReference type="EMBL" id="NPDY01000041">
    <property type="protein sequence ID" value="PJZ68023.1"/>
    <property type="molecule type" value="Genomic_DNA"/>
</dbReference>
<dbReference type="EMBL" id="NPDZ01000026">
    <property type="protein sequence ID" value="PJZ71668.1"/>
    <property type="molecule type" value="Genomic_DNA"/>
</dbReference>
<dbReference type="Proteomes" id="UP000231990">
    <property type="component" value="Unassembled WGS sequence"/>
</dbReference>
<reference evidence="3 4" key="1">
    <citation type="submission" date="2017-07" db="EMBL/GenBank/DDBJ databases">
        <title>Leptospira spp. isolated from tropical soils.</title>
        <authorList>
            <person name="Thibeaux R."/>
            <person name="Iraola G."/>
            <person name="Ferres I."/>
            <person name="Bierque E."/>
            <person name="Girault D."/>
            <person name="Soupe-Gilbert M.-E."/>
            <person name="Picardeau M."/>
            <person name="Goarant C."/>
        </authorList>
    </citation>
    <scope>NUCLEOTIDE SEQUENCE [LARGE SCALE GENOMIC DNA]</scope>
    <source>
        <strain evidence="2 4">FH1-B-B1</strain>
        <strain evidence="1 3">FH1-B-C1</strain>
    </source>
</reference>
<organism evidence="2 4">
    <name type="scientific">Leptospira perolatii</name>
    <dbReference type="NCBI Taxonomy" id="2023191"/>
    <lineage>
        <taxon>Bacteria</taxon>
        <taxon>Pseudomonadati</taxon>
        <taxon>Spirochaetota</taxon>
        <taxon>Spirochaetia</taxon>
        <taxon>Leptospirales</taxon>
        <taxon>Leptospiraceae</taxon>
        <taxon>Leptospira</taxon>
    </lineage>
</organism>
<evidence type="ECO:0000313" key="1">
    <source>
        <dbReference type="EMBL" id="PJZ68023.1"/>
    </source>
</evidence>
<name>A0A2M9ZHY1_9LEPT</name>
<protein>
    <submittedName>
        <fullName evidence="2">Uncharacterized protein</fullName>
    </submittedName>
</protein>
<keyword evidence="3" id="KW-1185">Reference proteome</keyword>
<evidence type="ECO:0000313" key="2">
    <source>
        <dbReference type="EMBL" id="PJZ71668.1"/>
    </source>
</evidence>
<gene>
    <name evidence="1" type="ORF">CH360_18355</name>
    <name evidence="2" type="ORF">CH373_18285</name>
</gene>
<evidence type="ECO:0000313" key="3">
    <source>
        <dbReference type="Proteomes" id="UP000231962"/>
    </source>
</evidence>
<sequence length="126" mass="14910">MAYKEFFKTNDLLESTYFEKLLIEQGLDYRIVDEDILPFPNGTRKFYLNSEIPLDIIAGLIKKTRYRSLLDPRNPSFNKAEDPNEEDLDEEIGYLSVEREKRIRELENKSIVELIGSIFRKLFRNG</sequence>
<dbReference type="AlphaFoldDB" id="A0A2M9ZHY1"/>
<comment type="caution">
    <text evidence="2">The sequence shown here is derived from an EMBL/GenBank/DDBJ whole genome shotgun (WGS) entry which is preliminary data.</text>
</comment>
<accession>A0A2M9ZHY1</accession>
<evidence type="ECO:0000313" key="4">
    <source>
        <dbReference type="Proteomes" id="UP000231990"/>
    </source>
</evidence>